<dbReference type="PANTHER" id="PTHR14604">
    <property type="entry name" value="WD40 REPEAT PF20"/>
    <property type="match status" value="1"/>
</dbReference>
<sequence>MTSPFDNQKITKTILGYLDCQNLRIAENVCLQWKKAIYDGHLWEKVFRRNMQLPDWKKLEQALKLRNPGLFPSDFEINNYKEACCHIEDIIKKLERKWTKGIYTSSNYPLEFTPPKNKTSEPIYFSMSKSLIVRVLPTGRISTRNRWAPEDEHIAHLIPNKNIPIDNVDLHPIMKSVQFNGDTFAAVGLVGTRKILFLFSVKEHAEPLLLRCSAWRGIENTAADSHYNFNPNNCIRLKNDLLVLCGKKVADSSTVVSVMNTTTKESLYQNLEIPSRVGQLSDFSLDEWRIILFFGRKENPRLQQVDRYVLQIRDLASFTLLRSFVLPVTRSRVCHFDYSNGLAVTGSDDSPIRIWNVTNGTCDGDFSHGGGNLFALKIIADRLIATCDHQGVIKLWDLKAATDLATRDNPSRLLLRTLNSPTSPYTKVRKVKTLAMQADEFQVALILQHDAKPPKLYLMDFLASAVVNDEELEKKTKQVRERPQL</sequence>
<dbReference type="InterPro" id="IPR001680">
    <property type="entry name" value="WD40_rpt"/>
</dbReference>
<reference evidence="2 3" key="1">
    <citation type="submission" date="2022-05" db="EMBL/GenBank/DDBJ databases">
        <title>A multi-omics perspective on studying reproductive biology in Daphnia sinensis.</title>
        <authorList>
            <person name="Jia J."/>
        </authorList>
    </citation>
    <scope>NUCLEOTIDE SEQUENCE [LARGE SCALE GENOMIC DNA]</scope>
    <source>
        <strain evidence="2 3">WSL</strain>
    </source>
</reference>
<dbReference type="SMART" id="SM00320">
    <property type="entry name" value="WD40"/>
    <property type="match status" value="2"/>
</dbReference>
<dbReference type="Pfam" id="PF12937">
    <property type="entry name" value="F-box-like"/>
    <property type="match status" value="1"/>
</dbReference>
<accession>A0AAD5L1J5</accession>
<feature type="domain" description="F-box" evidence="1">
    <location>
        <begin position="14"/>
        <end position="49"/>
    </location>
</feature>
<dbReference type="Gene3D" id="2.130.10.10">
    <property type="entry name" value="YVTN repeat-like/Quinoprotein amine dehydrogenase"/>
    <property type="match status" value="1"/>
</dbReference>
<dbReference type="SUPFAM" id="SSF81383">
    <property type="entry name" value="F-box domain"/>
    <property type="match status" value="1"/>
</dbReference>
<comment type="caution">
    <text evidence="2">The sequence shown here is derived from an EMBL/GenBank/DDBJ whole genome shotgun (WGS) entry which is preliminary data.</text>
</comment>
<dbReference type="Gene3D" id="1.20.1280.50">
    <property type="match status" value="1"/>
</dbReference>
<dbReference type="InterPro" id="IPR050995">
    <property type="entry name" value="WD-F-box_domain-protein"/>
</dbReference>
<proteinExistence type="predicted"/>
<dbReference type="Proteomes" id="UP000820818">
    <property type="component" value="Linkage Group LG1"/>
</dbReference>
<dbReference type="EMBL" id="WJBH02000001">
    <property type="protein sequence ID" value="KAI9564844.1"/>
    <property type="molecule type" value="Genomic_DNA"/>
</dbReference>
<name>A0AAD5L1J5_9CRUS</name>
<evidence type="ECO:0000313" key="3">
    <source>
        <dbReference type="Proteomes" id="UP000820818"/>
    </source>
</evidence>
<organism evidence="2 3">
    <name type="scientific">Daphnia sinensis</name>
    <dbReference type="NCBI Taxonomy" id="1820382"/>
    <lineage>
        <taxon>Eukaryota</taxon>
        <taxon>Metazoa</taxon>
        <taxon>Ecdysozoa</taxon>
        <taxon>Arthropoda</taxon>
        <taxon>Crustacea</taxon>
        <taxon>Branchiopoda</taxon>
        <taxon>Diplostraca</taxon>
        <taxon>Cladocera</taxon>
        <taxon>Anomopoda</taxon>
        <taxon>Daphniidae</taxon>
        <taxon>Daphnia</taxon>
        <taxon>Daphnia similis group</taxon>
    </lineage>
</organism>
<dbReference type="InterPro" id="IPR036322">
    <property type="entry name" value="WD40_repeat_dom_sf"/>
</dbReference>
<dbReference type="SUPFAM" id="SSF50978">
    <property type="entry name" value="WD40 repeat-like"/>
    <property type="match status" value="1"/>
</dbReference>
<protein>
    <recommendedName>
        <fullName evidence="1">F-box domain-containing protein</fullName>
    </recommendedName>
</protein>
<evidence type="ECO:0000259" key="1">
    <source>
        <dbReference type="Pfam" id="PF12937"/>
    </source>
</evidence>
<dbReference type="InterPro" id="IPR015943">
    <property type="entry name" value="WD40/YVTN_repeat-like_dom_sf"/>
</dbReference>
<dbReference type="PANTHER" id="PTHR14604:SF4">
    <property type="entry name" value="F-BOX DOMAIN-CONTAINING PROTEIN"/>
    <property type="match status" value="1"/>
</dbReference>
<dbReference type="InterPro" id="IPR001810">
    <property type="entry name" value="F-box_dom"/>
</dbReference>
<evidence type="ECO:0000313" key="2">
    <source>
        <dbReference type="EMBL" id="KAI9564844.1"/>
    </source>
</evidence>
<gene>
    <name evidence="2" type="ORF">GHT06_008585</name>
</gene>
<keyword evidence="3" id="KW-1185">Reference proteome</keyword>
<dbReference type="AlphaFoldDB" id="A0AAD5L1J5"/>
<dbReference type="InterPro" id="IPR036047">
    <property type="entry name" value="F-box-like_dom_sf"/>
</dbReference>